<dbReference type="HOGENOM" id="CLU_119852_0_0_2"/>
<name>G0LJN7_HALWC</name>
<gene>
    <name evidence="1" type="ordered locus">Hqrw_3188</name>
</gene>
<dbReference type="KEGG" id="hwc:Hqrw_3188"/>
<dbReference type="Proteomes" id="UP000007954">
    <property type="component" value="Chromosome"/>
</dbReference>
<dbReference type="OrthoDB" id="220637at2157"/>
<protein>
    <submittedName>
        <fullName evidence="1">Uncharacterized protein</fullName>
    </submittedName>
</protein>
<accession>G0LJN7</accession>
<evidence type="ECO:0000313" key="1">
    <source>
        <dbReference type="EMBL" id="CCC40971.1"/>
    </source>
</evidence>
<reference evidence="1 2" key="1">
    <citation type="journal article" date="2011" name="PLoS ONE">
        <title>Haloquadratum walsbyi: limited diversity in a global pond.</title>
        <authorList>
            <person name="Dyall-Smith M."/>
            <person name="Pfeiffer F."/>
            <person name="Klee K."/>
            <person name="Palm P."/>
            <person name="Gross K."/>
            <person name="Schuster S.C."/>
            <person name="Rampp M."/>
            <person name="Oesterhelt D."/>
        </authorList>
    </citation>
    <scope>NUCLEOTIDE SEQUENCE [LARGE SCALE GENOMIC DNA]</scope>
    <source>
        <strain evidence="2">DSM 16854 / JCM 12705 / C23</strain>
    </source>
</reference>
<dbReference type="EMBL" id="FR746099">
    <property type="protein sequence ID" value="CCC40971.1"/>
    <property type="molecule type" value="Genomic_DNA"/>
</dbReference>
<dbReference type="RefSeq" id="WP_014556460.1">
    <property type="nucleotide sequence ID" value="NC_017459.1"/>
</dbReference>
<evidence type="ECO:0000313" key="2">
    <source>
        <dbReference type="Proteomes" id="UP000007954"/>
    </source>
</evidence>
<sequence length="139" mass="15574">MSDLLLIYDDRNSLFRGGARQVARVSDGIRLVPWQAKITREFFQAQFGDHLFAFVLINPETNRVHAGGKTVRRLLQDRGAPRSVATTIEGIYQVIGDQFGRIVHGQTPADIDGTFPINENARPHIKVIQRKCSLGSCEE</sequence>
<dbReference type="AlphaFoldDB" id="G0LJN7"/>
<proteinExistence type="predicted"/>
<dbReference type="GeneID" id="12447990"/>
<organism evidence="1 2">
    <name type="scientific">Haloquadratum walsbyi (strain DSM 16854 / JCM 12705 / C23)</name>
    <dbReference type="NCBI Taxonomy" id="768065"/>
    <lineage>
        <taxon>Archaea</taxon>
        <taxon>Methanobacteriati</taxon>
        <taxon>Methanobacteriota</taxon>
        <taxon>Stenosarchaea group</taxon>
        <taxon>Halobacteria</taxon>
        <taxon>Halobacteriales</taxon>
        <taxon>Haloferacaceae</taxon>
        <taxon>Haloquadratum</taxon>
    </lineage>
</organism>